<dbReference type="Proteomes" id="UP000663852">
    <property type="component" value="Unassembled WGS sequence"/>
</dbReference>
<keyword evidence="2 8" id="KW-0812">Transmembrane</keyword>
<dbReference type="GO" id="GO:0004930">
    <property type="term" value="F:G protein-coupled receptor activity"/>
    <property type="evidence" value="ECO:0007669"/>
    <property type="project" value="UniProtKB-KW"/>
</dbReference>
<keyword evidence="5 8" id="KW-0472">Membrane</keyword>
<accession>A0A816CLZ3</accession>
<feature type="domain" description="G-protein coupled receptors family 1 profile" evidence="9">
    <location>
        <begin position="33"/>
        <end position="298"/>
    </location>
</feature>
<evidence type="ECO:0000256" key="5">
    <source>
        <dbReference type="ARBA" id="ARBA00023136"/>
    </source>
</evidence>
<name>A0A816CLZ3_ADIRI</name>
<keyword evidence="12" id="KW-1185">Reference proteome</keyword>
<keyword evidence="3 8" id="KW-1133">Transmembrane helix</keyword>
<evidence type="ECO:0000256" key="2">
    <source>
        <dbReference type="ARBA" id="ARBA00022692"/>
    </source>
</evidence>
<keyword evidence="4" id="KW-0297">G-protein coupled receptor</keyword>
<evidence type="ECO:0000313" key="11">
    <source>
        <dbReference type="EMBL" id="CAF1622964.1"/>
    </source>
</evidence>
<feature type="transmembrane region" description="Helical" evidence="8">
    <location>
        <begin position="186"/>
        <end position="208"/>
    </location>
</feature>
<feature type="transmembrane region" description="Helical" evidence="8">
    <location>
        <begin position="139"/>
        <end position="160"/>
    </location>
</feature>
<proteinExistence type="predicted"/>
<evidence type="ECO:0000313" key="10">
    <source>
        <dbReference type="EMBL" id="CAF1412453.1"/>
    </source>
</evidence>
<protein>
    <recommendedName>
        <fullName evidence="9">G-protein coupled receptors family 1 profile domain-containing protein</fullName>
    </recommendedName>
</protein>
<comment type="caution">
    <text evidence="11">The sequence shown here is derived from an EMBL/GenBank/DDBJ whole genome shotgun (WGS) entry which is preliminary data.</text>
</comment>
<dbReference type="Proteomes" id="UP000663828">
    <property type="component" value="Unassembled WGS sequence"/>
</dbReference>
<dbReference type="EMBL" id="CAJNOJ010000350">
    <property type="protein sequence ID" value="CAF1412453.1"/>
    <property type="molecule type" value="Genomic_DNA"/>
</dbReference>
<dbReference type="PANTHER" id="PTHR24243:SF233">
    <property type="entry name" value="THYROTROPIN-RELEASING HORMONE RECEPTOR"/>
    <property type="match status" value="1"/>
</dbReference>
<keyword evidence="6" id="KW-0675">Receptor</keyword>
<dbReference type="PROSITE" id="PS50262">
    <property type="entry name" value="G_PROTEIN_RECEP_F1_2"/>
    <property type="match status" value="1"/>
</dbReference>
<dbReference type="SUPFAM" id="SSF81321">
    <property type="entry name" value="Family A G protein-coupled receptor-like"/>
    <property type="match status" value="1"/>
</dbReference>
<dbReference type="Pfam" id="PF00001">
    <property type="entry name" value="7tm_1"/>
    <property type="match status" value="1"/>
</dbReference>
<evidence type="ECO:0000256" key="1">
    <source>
        <dbReference type="ARBA" id="ARBA00004141"/>
    </source>
</evidence>
<dbReference type="EMBL" id="CAJNOR010007769">
    <property type="protein sequence ID" value="CAF1622964.1"/>
    <property type="molecule type" value="Genomic_DNA"/>
</dbReference>
<gene>
    <name evidence="10" type="ORF">EDS130_LOCUS36835</name>
    <name evidence="11" type="ORF">XAT740_LOCUS50505</name>
</gene>
<keyword evidence="7" id="KW-0807">Transducer</keyword>
<evidence type="ECO:0000256" key="7">
    <source>
        <dbReference type="ARBA" id="ARBA00023224"/>
    </source>
</evidence>
<dbReference type="Gene3D" id="1.20.1070.10">
    <property type="entry name" value="Rhodopsin 7-helix transmembrane proteins"/>
    <property type="match status" value="1"/>
</dbReference>
<dbReference type="GO" id="GO:0005886">
    <property type="term" value="C:plasma membrane"/>
    <property type="evidence" value="ECO:0007669"/>
    <property type="project" value="TreeGrafter"/>
</dbReference>
<dbReference type="InterPro" id="IPR017452">
    <property type="entry name" value="GPCR_Rhodpsn_7TM"/>
</dbReference>
<dbReference type="OrthoDB" id="9990906at2759"/>
<feature type="transmembrane region" description="Helical" evidence="8">
    <location>
        <begin position="239"/>
        <end position="262"/>
    </location>
</feature>
<feature type="transmembrane region" description="Helical" evidence="8">
    <location>
        <begin position="53"/>
        <end position="76"/>
    </location>
</feature>
<dbReference type="AlphaFoldDB" id="A0A816CLZ3"/>
<evidence type="ECO:0000313" key="12">
    <source>
        <dbReference type="Proteomes" id="UP000663828"/>
    </source>
</evidence>
<feature type="transmembrane region" description="Helical" evidence="8">
    <location>
        <begin position="282"/>
        <end position="305"/>
    </location>
</feature>
<sequence>MSSVDQIIQQINTVTTTITAIMYYTNFLLGVIGLSMNIFVLTQPSLRKTPCSMYFLSATFANLFIILVILPVRLLINTYNIDLTTYNIEYCKIQTFASFSTRALSCWLITMACIDRYLHSSNNASMRRLSSSKTAKLSIGLLCGLMPVLYCHMLIFYNIIQVKKPSGTMIYSCTLQDKTYSAFLNLWHLMIYSVCPSFAMLIFGCLVLRNIQINQRTVARNANNARNNRRRNATLLRMLLAQVLLILITTGPRSIYQIYALFTNNVVKNIIRTNVENSVGTILGVLSYFAHSTTFYIFTLSGSIFRKKVLKLFLRCSFCRENRVHTTIDKRMPILY</sequence>
<dbReference type="PANTHER" id="PTHR24243">
    <property type="entry name" value="G-PROTEIN COUPLED RECEPTOR"/>
    <property type="match status" value="1"/>
</dbReference>
<dbReference type="InterPro" id="IPR000276">
    <property type="entry name" value="GPCR_Rhodpsn"/>
</dbReference>
<reference evidence="11" key="1">
    <citation type="submission" date="2021-02" db="EMBL/GenBank/DDBJ databases">
        <authorList>
            <person name="Nowell W R."/>
        </authorList>
    </citation>
    <scope>NUCLEOTIDE SEQUENCE</scope>
</reference>
<organism evidence="11 12">
    <name type="scientific">Adineta ricciae</name>
    <name type="common">Rotifer</name>
    <dbReference type="NCBI Taxonomy" id="249248"/>
    <lineage>
        <taxon>Eukaryota</taxon>
        <taxon>Metazoa</taxon>
        <taxon>Spiralia</taxon>
        <taxon>Gnathifera</taxon>
        <taxon>Rotifera</taxon>
        <taxon>Eurotatoria</taxon>
        <taxon>Bdelloidea</taxon>
        <taxon>Adinetida</taxon>
        <taxon>Adinetidae</taxon>
        <taxon>Adineta</taxon>
    </lineage>
</organism>
<evidence type="ECO:0000256" key="4">
    <source>
        <dbReference type="ARBA" id="ARBA00023040"/>
    </source>
</evidence>
<evidence type="ECO:0000256" key="3">
    <source>
        <dbReference type="ARBA" id="ARBA00022989"/>
    </source>
</evidence>
<evidence type="ECO:0000259" key="9">
    <source>
        <dbReference type="PROSITE" id="PS50262"/>
    </source>
</evidence>
<evidence type="ECO:0000256" key="8">
    <source>
        <dbReference type="SAM" id="Phobius"/>
    </source>
</evidence>
<comment type="subcellular location">
    <subcellularLocation>
        <location evidence="1">Membrane</location>
        <topology evidence="1">Multi-pass membrane protein</topology>
    </subcellularLocation>
</comment>
<evidence type="ECO:0000256" key="6">
    <source>
        <dbReference type="ARBA" id="ARBA00023170"/>
    </source>
</evidence>
<feature type="transmembrane region" description="Helical" evidence="8">
    <location>
        <begin position="20"/>
        <end position="41"/>
    </location>
</feature>